<dbReference type="AlphaFoldDB" id="X0H159"/>
<dbReference type="Proteomes" id="UP000030676">
    <property type="component" value="Unassembled WGS sequence"/>
</dbReference>
<evidence type="ECO:0000313" key="1">
    <source>
        <dbReference type="EMBL" id="EXL65811.1"/>
    </source>
</evidence>
<reference evidence="1" key="1">
    <citation type="submission" date="2011-11" db="EMBL/GenBank/DDBJ databases">
        <title>The Genome Sequence of Fusarium oxysporum PHW808.</title>
        <authorList>
            <consortium name="The Broad Institute Genome Sequencing Platform"/>
            <person name="Ma L.-J."/>
            <person name="Gale L.R."/>
            <person name="Schwartz D.C."/>
            <person name="Zhou S."/>
            <person name="Corby-Kistler H."/>
            <person name="Young S.K."/>
            <person name="Zeng Q."/>
            <person name="Gargeya S."/>
            <person name="Fitzgerald M."/>
            <person name="Haas B."/>
            <person name="Abouelleil A."/>
            <person name="Alvarado L."/>
            <person name="Arachchi H.M."/>
            <person name="Berlin A."/>
            <person name="Brown A."/>
            <person name="Chapman S.B."/>
            <person name="Chen Z."/>
            <person name="Dunbar C."/>
            <person name="Freedman E."/>
            <person name="Gearin G."/>
            <person name="Goldberg J."/>
            <person name="Griggs A."/>
            <person name="Gujja S."/>
            <person name="Heiman D."/>
            <person name="Howarth C."/>
            <person name="Larson L."/>
            <person name="Lui A."/>
            <person name="MacDonald P.J.P."/>
            <person name="Montmayeur A."/>
            <person name="Murphy C."/>
            <person name="Neiman D."/>
            <person name="Pearson M."/>
            <person name="Priest M."/>
            <person name="Roberts A."/>
            <person name="Saif S."/>
            <person name="Shea T."/>
            <person name="Shenoy N."/>
            <person name="Sisk P."/>
            <person name="Stolte C."/>
            <person name="Sykes S."/>
            <person name="Wortman J."/>
            <person name="Nusbaum C."/>
            <person name="Birren B."/>
        </authorList>
    </citation>
    <scope>NUCLEOTIDE SEQUENCE [LARGE SCALE GENOMIC DNA]</scope>
    <source>
        <strain evidence="1">54008</strain>
    </source>
</reference>
<gene>
    <name evidence="1" type="ORF">FOPG_17981</name>
</gene>
<name>X0H159_FUSOX</name>
<accession>X0H159</accession>
<organism evidence="1">
    <name type="scientific">Fusarium oxysporum f. sp. conglutinans race 2 54008</name>
    <dbReference type="NCBI Taxonomy" id="1089457"/>
    <lineage>
        <taxon>Eukaryota</taxon>
        <taxon>Fungi</taxon>
        <taxon>Dikarya</taxon>
        <taxon>Ascomycota</taxon>
        <taxon>Pezizomycotina</taxon>
        <taxon>Sordariomycetes</taxon>
        <taxon>Hypocreomycetidae</taxon>
        <taxon>Hypocreales</taxon>
        <taxon>Nectriaceae</taxon>
        <taxon>Fusarium</taxon>
        <taxon>Fusarium oxysporum species complex</taxon>
    </lineage>
</organism>
<sequence>MQRGTRFGYSKPSKCMIRRTKTGASMHKCVSSTEATFAWL</sequence>
<dbReference type="EMBL" id="KK033549">
    <property type="protein sequence ID" value="EXL65811.1"/>
    <property type="molecule type" value="Genomic_DNA"/>
</dbReference>
<reference evidence="1" key="2">
    <citation type="submission" date="2014-03" db="EMBL/GenBank/DDBJ databases">
        <title>The Genome Annotation of Fusarium oxysporum PHW808.</title>
        <authorList>
            <consortium name="The Broad Institute Genomics Platform"/>
            <person name="Ma L.-J."/>
            <person name="Corby-Kistler H."/>
            <person name="Broz K."/>
            <person name="Gale L.R."/>
            <person name="Jonkers W."/>
            <person name="O'Donnell K."/>
            <person name="Ploetz R."/>
            <person name="Steinberg C."/>
            <person name="Schwartz D.C."/>
            <person name="VanEtten H."/>
            <person name="Zhou S."/>
            <person name="Young S.K."/>
            <person name="Zeng Q."/>
            <person name="Gargeya S."/>
            <person name="Fitzgerald M."/>
            <person name="Abouelleil A."/>
            <person name="Alvarado L."/>
            <person name="Chapman S.B."/>
            <person name="Gainer-Dewar J."/>
            <person name="Goldberg J."/>
            <person name="Griggs A."/>
            <person name="Gujja S."/>
            <person name="Hansen M."/>
            <person name="Howarth C."/>
            <person name="Imamovic A."/>
            <person name="Ireland A."/>
            <person name="Larimer J."/>
            <person name="McCowan C."/>
            <person name="Murphy C."/>
            <person name="Pearson M."/>
            <person name="Poon T.W."/>
            <person name="Priest M."/>
            <person name="Roberts A."/>
            <person name="Saif S."/>
            <person name="Shea T."/>
            <person name="Sykes S."/>
            <person name="Wortman J."/>
            <person name="Nusbaum C."/>
            <person name="Birren B."/>
        </authorList>
    </citation>
    <scope>NUCLEOTIDE SEQUENCE</scope>
    <source>
        <strain evidence="1">54008</strain>
    </source>
</reference>
<proteinExistence type="predicted"/>
<dbReference type="HOGENOM" id="CLU_3299461_0_0_1"/>
<protein>
    <submittedName>
        <fullName evidence="1">Uncharacterized protein</fullName>
    </submittedName>
</protein>